<dbReference type="InterPro" id="IPR004805">
    <property type="entry name" value="DnaE2/DnaE/PolC"/>
</dbReference>
<gene>
    <name evidence="2" type="ORF">S01H1_67009</name>
</gene>
<evidence type="ECO:0000313" key="2">
    <source>
        <dbReference type="EMBL" id="GAG35140.1"/>
    </source>
</evidence>
<dbReference type="SUPFAM" id="SSF89550">
    <property type="entry name" value="PHP domain-like"/>
    <property type="match status" value="1"/>
</dbReference>
<feature type="domain" description="Polymerase/histidinol phosphatase N-terminal" evidence="1">
    <location>
        <begin position="5"/>
        <end position="88"/>
    </location>
</feature>
<protein>
    <recommendedName>
        <fullName evidence="1">Polymerase/histidinol phosphatase N-terminal domain-containing protein</fullName>
    </recommendedName>
</protein>
<dbReference type="SMART" id="SM00481">
    <property type="entry name" value="POLIIIAc"/>
    <property type="match status" value="1"/>
</dbReference>
<feature type="non-terminal residue" evidence="2">
    <location>
        <position position="204"/>
    </location>
</feature>
<dbReference type="GO" id="GO:0006260">
    <property type="term" value="P:DNA replication"/>
    <property type="evidence" value="ECO:0007669"/>
    <property type="project" value="InterPro"/>
</dbReference>
<dbReference type="Gene3D" id="3.20.20.140">
    <property type="entry name" value="Metal-dependent hydrolases"/>
    <property type="match status" value="1"/>
</dbReference>
<proteinExistence type="predicted"/>
<accession>X0WWT0</accession>
<dbReference type="PANTHER" id="PTHR32294">
    <property type="entry name" value="DNA POLYMERASE III SUBUNIT ALPHA"/>
    <property type="match status" value="1"/>
</dbReference>
<dbReference type="InterPro" id="IPR004013">
    <property type="entry name" value="PHP_dom"/>
</dbReference>
<dbReference type="InterPro" id="IPR003141">
    <property type="entry name" value="Pol/His_phosphatase_N"/>
</dbReference>
<dbReference type="GO" id="GO:0008408">
    <property type="term" value="F:3'-5' exonuclease activity"/>
    <property type="evidence" value="ECO:0007669"/>
    <property type="project" value="InterPro"/>
</dbReference>
<name>X0WWT0_9ZZZZ</name>
<comment type="caution">
    <text evidence="2">The sequence shown here is derived from an EMBL/GenBank/DDBJ whole genome shotgun (WGS) entry which is preliminary data.</text>
</comment>
<dbReference type="Pfam" id="PF02811">
    <property type="entry name" value="PHP"/>
    <property type="match status" value="1"/>
</dbReference>
<organism evidence="2">
    <name type="scientific">marine sediment metagenome</name>
    <dbReference type="NCBI Taxonomy" id="412755"/>
    <lineage>
        <taxon>unclassified sequences</taxon>
        <taxon>metagenomes</taxon>
        <taxon>ecological metagenomes</taxon>
    </lineage>
</organism>
<dbReference type="InterPro" id="IPR016195">
    <property type="entry name" value="Pol/histidinol_Pase-like"/>
</dbReference>
<reference evidence="2" key="1">
    <citation type="journal article" date="2014" name="Front. Microbiol.">
        <title>High frequency of phylogenetically diverse reductive dehalogenase-homologous genes in deep subseafloor sedimentary metagenomes.</title>
        <authorList>
            <person name="Kawai M."/>
            <person name="Futagami T."/>
            <person name="Toyoda A."/>
            <person name="Takaki Y."/>
            <person name="Nishi S."/>
            <person name="Hori S."/>
            <person name="Arai W."/>
            <person name="Tsubouchi T."/>
            <person name="Morono Y."/>
            <person name="Uchiyama I."/>
            <person name="Ito T."/>
            <person name="Fujiyama A."/>
            <person name="Inagaki F."/>
            <person name="Takami H."/>
        </authorList>
    </citation>
    <scope>NUCLEOTIDE SEQUENCE</scope>
    <source>
        <strain evidence="2">Expedition CK06-06</strain>
    </source>
</reference>
<sequence length="204" mass="23942">MKPVTHLHFHSEFSIQDSVIKIDTLPKLINERKDKDGKMVPTNVRAIALTDHGVVDGAIKFYQKMKDVKLRDGTEFIPLLGCEFYVVDDYTQRENKIRYHLTTIAKDLIGFQSIMKALTVANLEGFHIRPRISWEYILEHMEHVVVMTACISGPFGYPEKERDLLLADLYEKFGEDFYLEAMLLEDYKPQEKRNREILDFHQKY</sequence>
<dbReference type="EMBL" id="BARS01044338">
    <property type="protein sequence ID" value="GAG35140.1"/>
    <property type="molecule type" value="Genomic_DNA"/>
</dbReference>
<evidence type="ECO:0000259" key="1">
    <source>
        <dbReference type="SMART" id="SM00481"/>
    </source>
</evidence>
<dbReference type="AlphaFoldDB" id="X0WWT0"/>